<dbReference type="AlphaFoldDB" id="A0A6P2MWM4"/>
<dbReference type="InterPro" id="IPR054182">
    <property type="entry name" value="DUF6889"/>
</dbReference>
<dbReference type="EMBL" id="CABVQC010000025">
    <property type="protein sequence ID" value="VWB83808.1"/>
    <property type="molecule type" value="Genomic_DNA"/>
</dbReference>
<gene>
    <name evidence="1" type="ORF">BLA13014_03867</name>
</gene>
<sequence>MKSLPGGEDWLLAPVHAQMCRFESLKDGTLDLADVALMNDSLTVRADNEAAWRRRQERENG</sequence>
<proteinExistence type="predicted"/>
<evidence type="ECO:0000313" key="2">
    <source>
        <dbReference type="Proteomes" id="UP000494261"/>
    </source>
</evidence>
<evidence type="ECO:0000313" key="1">
    <source>
        <dbReference type="EMBL" id="VWB83808.1"/>
    </source>
</evidence>
<dbReference type="Proteomes" id="UP000494261">
    <property type="component" value="Unassembled WGS sequence"/>
</dbReference>
<protein>
    <submittedName>
        <fullName evidence="1">Uncharacterized protein</fullName>
    </submittedName>
</protein>
<dbReference type="Pfam" id="PF21829">
    <property type="entry name" value="DUF6889"/>
    <property type="match status" value="1"/>
</dbReference>
<accession>A0A6P2MWM4</accession>
<dbReference type="RefSeq" id="WP_034195777.1">
    <property type="nucleotide sequence ID" value="NZ_CABVQC010000025.1"/>
</dbReference>
<name>A0A6P2MWM4_9BURK</name>
<reference evidence="1 2" key="1">
    <citation type="submission" date="2019-09" db="EMBL/GenBank/DDBJ databases">
        <authorList>
            <person name="Depoorter E."/>
        </authorList>
    </citation>
    <scope>NUCLEOTIDE SEQUENCE [LARGE SCALE GENOMIC DNA]</scope>
    <source>
        <strain evidence="1">LMG 13014</strain>
    </source>
</reference>
<organism evidence="1 2">
    <name type="scientific">Burkholderia aenigmatica</name>
    <dbReference type="NCBI Taxonomy" id="2015348"/>
    <lineage>
        <taxon>Bacteria</taxon>
        <taxon>Pseudomonadati</taxon>
        <taxon>Pseudomonadota</taxon>
        <taxon>Betaproteobacteria</taxon>
        <taxon>Burkholderiales</taxon>
        <taxon>Burkholderiaceae</taxon>
        <taxon>Burkholderia</taxon>
        <taxon>Burkholderia cepacia complex</taxon>
    </lineage>
</organism>